<evidence type="ECO:0000313" key="1">
    <source>
        <dbReference type="EMBL" id="CAL1542875.1"/>
    </source>
</evidence>
<dbReference type="Gene3D" id="1.25.40.10">
    <property type="entry name" value="Tetratricopeptide repeat domain"/>
    <property type="match status" value="1"/>
</dbReference>
<feature type="non-terminal residue" evidence="1">
    <location>
        <position position="1"/>
    </location>
</feature>
<dbReference type="PANTHER" id="PTHR16155">
    <property type="entry name" value="DED DOMAIN-CONTAINING PROTEIN"/>
    <property type="match status" value="1"/>
</dbReference>
<dbReference type="AlphaFoldDB" id="A0AAV2I7W5"/>
<dbReference type="GO" id="GO:0005737">
    <property type="term" value="C:cytoplasm"/>
    <property type="evidence" value="ECO:0007669"/>
    <property type="project" value="TreeGrafter"/>
</dbReference>
<name>A0AAV2I7W5_LYMST</name>
<keyword evidence="2" id="KW-1185">Reference proteome</keyword>
<feature type="non-terminal residue" evidence="1">
    <location>
        <position position="240"/>
    </location>
</feature>
<dbReference type="InterPro" id="IPR011990">
    <property type="entry name" value="TPR-like_helical_dom_sf"/>
</dbReference>
<evidence type="ECO:0000313" key="2">
    <source>
        <dbReference type="Proteomes" id="UP001497497"/>
    </source>
</evidence>
<dbReference type="PANTHER" id="PTHR16155:SF19">
    <property type="entry name" value="DED DOMAIN-CONTAINING PROTEIN"/>
    <property type="match status" value="1"/>
</dbReference>
<proteinExistence type="predicted"/>
<dbReference type="EMBL" id="CAXITT010000511">
    <property type="protein sequence ID" value="CAL1542875.1"/>
    <property type="molecule type" value="Genomic_DNA"/>
</dbReference>
<dbReference type="Proteomes" id="UP001497497">
    <property type="component" value="Unassembled WGS sequence"/>
</dbReference>
<reference evidence="1 2" key="1">
    <citation type="submission" date="2024-04" db="EMBL/GenBank/DDBJ databases">
        <authorList>
            <consortium name="Genoscope - CEA"/>
            <person name="William W."/>
        </authorList>
    </citation>
    <scope>NUCLEOTIDE SEQUENCE [LARGE SCALE GENOMIC DNA]</scope>
</reference>
<sequence length="240" mass="27910">DSQQLLSIITNVFKKREVESDGVKRCKYSRFILHLKDKEGAGTVIKQLESVFSLNKDPFTAQLIARFYIEIKDWTSAEKWALKAINMRPDSSFLWDTYGQVYKSQLFDKTTMKTVDARDVLKGSEIHELITLTNNCLTAFRKEQQISERETSTFEENNFAGYFGELRAIVMLLNLLRLSPCFKGDNTLHTFLVDRHFKPAELNFLSETECTFLKTLESSSKDAMRRLDDEYLQMKENKLV</sequence>
<organism evidence="1 2">
    <name type="scientific">Lymnaea stagnalis</name>
    <name type="common">Great pond snail</name>
    <name type="synonym">Helix stagnalis</name>
    <dbReference type="NCBI Taxonomy" id="6523"/>
    <lineage>
        <taxon>Eukaryota</taxon>
        <taxon>Metazoa</taxon>
        <taxon>Spiralia</taxon>
        <taxon>Lophotrochozoa</taxon>
        <taxon>Mollusca</taxon>
        <taxon>Gastropoda</taxon>
        <taxon>Heterobranchia</taxon>
        <taxon>Euthyneura</taxon>
        <taxon>Panpulmonata</taxon>
        <taxon>Hygrophila</taxon>
        <taxon>Lymnaeoidea</taxon>
        <taxon>Lymnaeidae</taxon>
        <taxon>Lymnaea</taxon>
    </lineage>
</organism>
<accession>A0AAV2I7W5</accession>
<protein>
    <submittedName>
        <fullName evidence="1">Uncharacterized protein</fullName>
    </submittedName>
</protein>
<comment type="caution">
    <text evidence="1">The sequence shown here is derived from an EMBL/GenBank/DDBJ whole genome shotgun (WGS) entry which is preliminary data.</text>
</comment>
<gene>
    <name evidence="1" type="ORF">GSLYS_00016409001</name>
</gene>